<dbReference type="STRING" id="1314674.A0A0D7BHV9"/>
<feature type="compositionally biased region" description="Basic and acidic residues" evidence="1">
    <location>
        <begin position="438"/>
        <end position="454"/>
    </location>
</feature>
<feature type="compositionally biased region" description="Basic residues" evidence="1">
    <location>
        <begin position="196"/>
        <end position="213"/>
    </location>
</feature>
<dbReference type="OrthoDB" id="2386201at2759"/>
<feature type="compositionally biased region" description="Basic residues" evidence="1">
    <location>
        <begin position="273"/>
        <end position="283"/>
    </location>
</feature>
<feature type="region of interest" description="Disordered" evidence="1">
    <location>
        <begin position="573"/>
        <end position="687"/>
    </location>
</feature>
<feature type="region of interest" description="Disordered" evidence="1">
    <location>
        <begin position="164"/>
        <end position="422"/>
    </location>
</feature>
<dbReference type="GO" id="GO:0005634">
    <property type="term" value="C:nucleus"/>
    <property type="evidence" value="ECO:0007669"/>
    <property type="project" value="InterPro"/>
</dbReference>
<dbReference type="Proteomes" id="UP000054007">
    <property type="component" value="Unassembled WGS sequence"/>
</dbReference>
<feature type="compositionally biased region" description="Polar residues" evidence="1">
    <location>
        <begin position="1"/>
        <end position="10"/>
    </location>
</feature>
<feature type="compositionally biased region" description="Acidic residues" evidence="1">
    <location>
        <begin position="644"/>
        <end position="653"/>
    </location>
</feature>
<name>A0A0D7BHV9_9AGAR</name>
<dbReference type="GO" id="GO:0000724">
    <property type="term" value="P:double-strand break repair via homologous recombination"/>
    <property type="evidence" value="ECO:0007669"/>
    <property type="project" value="TreeGrafter"/>
</dbReference>
<organism evidence="2 3">
    <name type="scientific">Cylindrobasidium torrendii FP15055 ss-10</name>
    <dbReference type="NCBI Taxonomy" id="1314674"/>
    <lineage>
        <taxon>Eukaryota</taxon>
        <taxon>Fungi</taxon>
        <taxon>Dikarya</taxon>
        <taxon>Basidiomycota</taxon>
        <taxon>Agaricomycotina</taxon>
        <taxon>Agaricomycetes</taxon>
        <taxon>Agaricomycetidae</taxon>
        <taxon>Agaricales</taxon>
        <taxon>Marasmiineae</taxon>
        <taxon>Physalacriaceae</taxon>
        <taxon>Cylindrobasidium</taxon>
    </lineage>
</organism>
<gene>
    <name evidence="2" type="ORF">CYLTODRAFT_235401</name>
</gene>
<dbReference type="GO" id="GO:0035361">
    <property type="term" value="C:Cul8-RING ubiquitin ligase complex"/>
    <property type="evidence" value="ECO:0007669"/>
    <property type="project" value="TreeGrafter"/>
</dbReference>
<feature type="compositionally biased region" description="Acidic residues" evidence="1">
    <location>
        <begin position="395"/>
        <end position="415"/>
    </location>
</feature>
<evidence type="ECO:0000313" key="2">
    <source>
        <dbReference type="EMBL" id="KIY69211.1"/>
    </source>
</evidence>
<evidence type="ECO:0000313" key="3">
    <source>
        <dbReference type="Proteomes" id="UP000054007"/>
    </source>
</evidence>
<feature type="compositionally biased region" description="Low complexity" evidence="1">
    <location>
        <begin position="95"/>
        <end position="106"/>
    </location>
</feature>
<reference evidence="2 3" key="1">
    <citation type="journal article" date="2015" name="Fungal Genet. Biol.">
        <title>Evolution of novel wood decay mechanisms in Agaricales revealed by the genome sequences of Fistulina hepatica and Cylindrobasidium torrendii.</title>
        <authorList>
            <person name="Floudas D."/>
            <person name="Held B.W."/>
            <person name="Riley R."/>
            <person name="Nagy L.G."/>
            <person name="Koehler G."/>
            <person name="Ransdell A.S."/>
            <person name="Younus H."/>
            <person name="Chow J."/>
            <person name="Chiniquy J."/>
            <person name="Lipzen A."/>
            <person name="Tritt A."/>
            <person name="Sun H."/>
            <person name="Haridas S."/>
            <person name="LaButti K."/>
            <person name="Ohm R.A."/>
            <person name="Kues U."/>
            <person name="Blanchette R.A."/>
            <person name="Grigoriev I.V."/>
            <person name="Minto R.E."/>
            <person name="Hibbett D.S."/>
        </authorList>
    </citation>
    <scope>NUCLEOTIDE SEQUENCE [LARGE SCALE GENOMIC DNA]</scope>
    <source>
        <strain evidence="2 3">FP15055 ss-10</strain>
    </source>
</reference>
<proteinExistence type="predicted"/>
<evidence type="ECO:0000256" key="1">
    <source>
        <dbReference type="SAM" id="MobiDB-lite"/>
    </source>
</evidence>
<keyword evidence="3" id="KW-1185">Reference proteome</keyword>
<sequence length="1367" mass="152146">MDIVGAQSQIEDFDEAGSQDPLDLLGHDFPSQAPSSPAPTARLGLFISPSRHDNCPTATPSEQEDSLQNSGPSDKRAITESPRPRTTPSQHRDSSPLSPAPLAAPAQPVPPSPPPPPAPPPPTLQEIVRASGWSLRPRTAQQIQPYKHDMALYRRQVSRHQDAYVASSVGIDHRRTRHDSQYEEDDTQEQEELARERRRRRLKSKSKTRSRSRSVHDDHLPSLPSSDSDSNDAGKEARAAARREKRRLIAAERERKEVEAAKKRATREEAAQRRPRSPMRGRLKTPSEPGPSRHRSPDPPAPNSQQSSQATLYRRRNIVFSSPIGSEDDEPSQRSTPFGGRFSTSPHPDATDVNADGHISPPGSPPPDVFLGLDFADDAEPAPPPPLTSQVPSENESEREDPEPESDQGEAADEDAAMRERLKILGKMYPAFMLPSLRAKEAQKRKQKEREEKRRQRAKERRRSKSPAFVVPDAPVEDYGPPPAAFDGADGLFDFDFDVQAESTAKGESRAADDLLIDISDNDSEDEDEGGPEIINIISDLEGSSDDEEPARVVRIGREPDLIDYMLVRNTGGIGAGRRGSRRSNLGGKKEIRGLGFPRSGGSGRHIVTGRDKHQSKQMRLTAHGGVAWTSARRPSRSSREVEVDSDDNDSDAGVDAKHQMIPPPKRSAAAQARKEKMKRRKEIQARNGVYTVQSSTPRFLLHANAFYTRGADLELEDTVPLPAKPLFSFNPPPIASRRAKAASASRTKPRGQPARSALSRIKSKSSAHHAHLDGHDTGARSRSLPVALPNDTDVDNESSSGVVEDNGEDRSITFSESTFIGKGYLFELVKCRDETAELSPHAEASAGDVTFSTTMSANDFLDCLSRFMLSLHEELFGHADIDAPMEDAAVRMGRVAAVTVSHLLRVADDEHRDLLKEGVQKVVRELLAKGMDGLETKRGKEPLGCMLWLPIELCFRVGMELPTSCEKEDGNELGQACGRLVHWLLGQWSTSKTQKAIRHPFHPIELWICLFHILRPQDDNTTEHPLWHLVRRYLDVVGPGDMTHIEMSDHIWSLVFQLSDLSLFNVHGRPPIHRTRTPTAWAMAEAALGCISLEASPPYPASYDWTLARVVRFCFRLYNKYGWTLVSAKEVLNQLSKIFRARHYARFDHEDHHFPAFIRDCDWASIGVVRKDDSAYVVYLKLLYLACSVLPGRVVTKLLSQSVPVMPVRFENAANQRGGSPSQSDMSILTHRYVSAAMAVKMQPSQAAVRVKQACQYTNFKDANHAMRMPIIMGFNAMCQVLLHCSLPLDAKLFDWLKDMVEAVLKDYVPTKEGTDPKQNPTLMDVWMLMRGVMYVLEAYAKVNAAKESFRDCLYPDPELLSSKRL</sequence>
<accession>A0A0D7BHV9</accession>
<feature type="compositionally biased region" description="Acidic residues" evidence="1">
    <location>
        <begin position="182"/>
        <end position="191"/>
    </location>
</feature>
<feature type="compositionally biased region" description="Basic and acidic residues" evidence="1">
    <location>
        <begin position="771"/>
        <end position="780"/>
    </location>
</feature>
<feature type="region of interest" description="Disordered" evidence="1">
    <location>
        <begin position="727"/>
        <end position="808"/>
    </location>
</feature>
<feature type="compositionally biased region" description="Low complexity" evidence="1">
    <location>
        <begin position="30"/>
        <end position="41"/>
    </location>
</feature>
<feature type="compositionally biased region" description="Basic residues" evidence="1">
    <location>
        <begin position="455"/>
        <end position="465"/>
    </location>
</feature>
<dbReference type="PANTHER" id="PTHR28122">
    <property type="entry name" value="E3 UBIQUITIN-PROTEIN LIGASE SUBSTRATE RECEPTOR MMS22"/>
    <property type="match status" value="1"/>
</dbReference>
<dbReference type="EMBL" id="KN880488">
    <property type="protein sequence ID" value="KIY69211.1"/>
    <property type="molecule type" value="Genomic_DNA"/>
</dbReference>
<feature type="compositionally biased region" description="Pro residues" evidence="1">
    <location>
        <begin position="107"/>
        <end position="123"/>
    </location>
</feature>
<dbReference type="PANTHER" id="PTHR28122:SF1">
    <property type="entry name" value="E3 UBIQUITIN-PROTEIN LIGASE SUBSTRATE RECEPTOR MMS22"/>
    <property type="match status" value="1"/>
</dbReference>
<feature type="compositionally biased region" description="Basic and acidic residues" evidence="1">
    <location>
        <begin position="232"/>
        <end position="272"/>
    </location>
</feature>
<feature type="compositionally biased region" description="Polar residues" evidence="1">
    <location>
        <begin position="56"/>
        <end position="72"/>
    </location>
</feature>
<dbReference type="Pfam" id="PF09462">
    <property type="entry name" value="Mus7"/>
    <property type="match status" value="1"/>
</dbReference>
<feature type="compositionally biased region" description="Acidic residues" evidence="1">
    <location>
        <begin position="520"/>
        <end position="531"/>
    </location>
</feature>
<feature type="region of interest" description="Disordered" evidence="1">
    <location>
        <begin position="1"/>
        <end position="147"/>
    </location>
</feature>
<feature type="region of interest" description="Disordered" evidence="1">
    <location>
        <begin position="503"/>
        <end position="549"/>
    </location>
</feature>
<protein>
    <submittedName>
        <fullName evidence="2">Uncharacterized protein</fullName>
    </submittedName>
</protein>
<feature type="region of interest" description="Disordered" evidence="1">
    <location>
        <begin position="435"/>
        <end position="487"/>
    </location>
</feature>
<dbReference type="InterPro" id="IPR019021">
    <property type="entry name" value="Mms22"/>
</dbReference>
<dbReference type="GO" id="GO:0031297">
    <property type="term" value="P:replication fork processing"/>
    <property type="evidence" value="ECO:0007669"/>
    <property type="project" value="InterPro"/>
</dbReference>